<dbReference type="Pfam" id="PF13959">
    <property type="entry name" value="CTE_SPB4"/>
    <property type="match status" value="1"/>
</dbReference>
<evidence type="ECO:0000256" key="2">
    <source>
        <dbReference type="ARBA" id="ARBA00022741"/>
    </source>
</evidence>
<keyword evidence="1" id="KW-0150">Chloroplast</keyword>
<evidence type="ECO:0000259" key="13">
    <source>
        <dbReference type="PROSITE" id="PS51194"/>
    </source>
</evidence>
<feature type="domain" description="Helicase C-terminal" evidence="13">
    <location>
        <begin position="273"/>
        <end position="429"/>
    </location>
</feature>
<keyword evidence="15" id="KW-1185">Reference proteome</keyword>
<dbReference type="EMBL" id="CM035426">
    <property type="protein sequence ID" value="KAH7314717.1"/>
    <property type="molecule type" value="Genomic_DNA"/>
</dbReference>
<dbReference type="OrthoDB" id="7396459at2759"/>
<evidence type="ECO:0000256" key="1">
    <source>
        <dbReference type="ARBA" id="ARBA00022528"/>
    </source>
</evidence>
<reference evidence="14" key="1">
    <citation type="submission" date="2021-08" db="EMBL/GenBank/DDBJ databases">
        <title>WGS assembly of Ceratopteris richardii.</title>
        <authorList>
            <person name="Marchant D.B."/>
            <person name="Chen G."/>
            <person name="Jenkins J."/>
            <person name="Shu S."/>
            <person name="Leebens-Mack J."/>
            <person name="Grimwood J."/>
            <person name="Schmutz J."/>
            <person name="Soltis P."/>
            <person name="Soltis D."/>
            <person name="Chen Z.-H."/>
        </authorList>
    </citation>
    <scope>NUCLEOTIDE SEQUENCE</scope>
    <source>
        <strain evidence="14">Whitten #5841</strain>
        <tissue evidence="14">Leaf</tissue>
    </source>
</reference>
<gene>
    <name evidence="14" type="ORF">KP509_21G017700</name>
</gene>
<evidence type="ECO:0000313" key="14">
    <source>
        <dbReference type="EMBL" id="KAH7314718.1"/>
    </source>
</evidence>
<keyword evidence="1" id="KW-0934">Plastid</keyword>
<dbReference type="InterPro" id="IPR014001">
    <property type="entry name" value="Helicase_ATP-bd"/>
</dbReference>
<dbReference type="GO" id="GO:0003723">
    <property type="term" value="F:RNA binding"/>
    <property type="evidence" value="ECO:0007669"/>
    <property type="project" value="UniProtKB-UniRule"/>
</dbReference>
<dbReference type="GO" id="GO:0003724">
    <property type="term" value="F:RNA helicase activity"/>
    <property type="evidence" value="ECO:0007669"/>
    <property type="project" value="UniProtKB-EC"/>
</dbReference>
<dbReference type="InterPro" id="IPR025313">
    <property type="entry name" value="SPB4-like_CTE"/>
</dbReference>
<dbReference type="EC" id="3.6.4.13" evidence="10"/>
<dbReference type="Pfam" id="PF00271">
    <property type="entry name" value="Helicase_C"/>
    <property type="match status" value="1"/>
</dbReference>
<keyword evidence="2 9" id="KW-0547">Nucleotide-binding</keyword>
<evidence type="ECO:0000256" key="8">
    <source>
        <dbReference type="ARBA" id="ARBA00047984"/>
    </source>
</evidence>
<dbReference type="CDD" id="cd18787">
    <property type="entry name" value="SF2_C_DEAD"/>
    <property type="match status" value="1"/>
</dbReference>
<keyword evidence="6 10" id="KW-0694">RNA-binding</keyword>
<dbReference type="SMART" id="SM00490">
    <property type="entry name" value="HELICc"/>
    <property type="match status" value="1"/>
</dbReference>
<feature type="region of interest" description="Disordered" evidence="11">
    <location>
        <begin position="530"/>
        <end position="557"/>
    </location>
</feature>
<keyword evidence="4 9" id="KW-0347">Helicase</keyword>
<dbReference type="FunFam" id="3.40.50.300:FF:000877">
    <property type="entry name" value="RNA helicase"/>
    <property type="match status" value="1"/>
</dbReference>
<evidence type="ECO:0000256" key="11">
    <source>
        <dbReference type="SAM" id="MobiDB-lite"/>
    </source>
</evidence>
<dbReference type="PANTHER" id="PTHR24031">
    <property type="entry name" value="RNA HELICASE"/>
    <property type="match status" value="1"/>
</dbReference>
<evidence type="ECO:0000256" key="3">
    <source>
        <dbReference type="ARBA" id="ARBA00022801"/>
    </source>
</evidence>
<name>A0A8T2S807_CERRI</name>
<comment type="caution">
    <text evidence="14">The sequence shown here is derived from an EMBL/GenBank/DDBJ whole genome shotgun (WGS) entry which is preliminary data.</text>
</comment>
<dbReference type="OMA" id="AYKEHEC"/>
<dbReference type="Pfam" id="PF00270">
    <property type="entry name" value="DEAD"/>
    <property type="match status" value="1"/>
</dbReference>
<dbReference type="PROSITE" id="PS00039">
    <property type="entry name" value="DEAD_ATP_HELICASE"/>
    <property type="match status" value="1"/>
</dbReference>
<evidence type="ECO:0000256" key="5">
    <source>
        <dbReference type="ARBA" id="ARBA00022840"/>
    </source>
</evidence>
<evidence type="ECO:0000256" key="10">
    <source>
        <dbReference type="RuleBase" id="RU365068"/>
    </source>
</evidence>
<proteinExistence type="inferred from homology"/>
<keyword evidence="5 9" id="KW-0067">ATP-binding</keyword>
<comment type="function">
    <text evidence="10">RNA helicase.</text>
</comment>
<evidence type="ECO:0000256" key="6">
    <source>
        <dbReference type="ARBA" id="ARBA00022884"/>
    </source>
</evidence>
<dbReference type="AlphaFoldDB" id="A0A8T2S807"/>
<dbReference type="SMART" id="SM00487">
    <property type="entry name" value="DEXDc"/>
    <property type="match status" value="1"/>
</dbReference>
<dbReference type="CDD" id="cd17960">
    <property type="entry name" value="DEADc_DDX55"/>
    <property type="match status" value="1"/>
</dbReference>
<dbReference type="InterPro" id="IPR011545">
    <property type="entry name" value="DEAD/DEAH_box_helicase_dom"/>
</dbReference>
<evidence type="ECO:0000256" key="9">
    <source>
        <dbReference type="RuleBase" id="RU000492"/>
    </source>
</evidence>
<dbReference type="SUPFAM" id="SSF52540">
    <property type="entry name" value="P-loop containing nucleoside triphosphate hydrolases"/>
    <property type="match status" value="1"/>
</dbReference>
<evidence type="ECO:0000256" key="4">
    <source>
        <dbReference type="ARBA" id="ARBA00022806"/>
    </source>
</evidence>
<dbReference type="PROSITE" id="PS51192">
    <property type="entry name" value="HELICASE_ATP_BIND_1"/>
    <property type="match status" value="1"/>
</dbReference>
<accession>A0A8T2S807</accession>
<protein>
    <recommendedName>
        <fullName evidence="10">ATP-dependent RNA helicase</fullName>
        <ecNumber evidence="10">3.6.4.13</ecNumber>
    </recommendedName>
</protein>
<keyword evidence="3 9" id="KW-0378">Hydrolase</keyword>
<dbReference type="Gene3D" id="3.40.50.300">
    <property type="entry name" value="P-loop containing nucleotide triphosphate hydrolases"/>
    <property type="match status" value="2"/>
</dbReference>
<dbReference type="InterPro" id="IPR027417">
    <property type="entry name" value="P-loop_NTPase"/>
</dbReference>
<dbReference type="EMBL" id="CM035426">
    <property type="protein sequence ID" value="KAH7314718.1"/>
    <property type="molecule type" value="Genomic_DNA"/>
</dbReference>
<evidence type="ECO:0000313" key="15">
    <source>
        <dbReference type="Proteomes" id="UP000825935"/>
    </source>
</evidence>
<dbReference type="Proteomes" id="UP000825935">
    <property type="component" value="Chromosome 21"/>
</dbReference>
<organism evidence="14 15">
    <name type="scientific">Ceratopteris richardii</name>
    <name type="common">Triangle waterfern</name>
    <dbReference type="NCBI Taxonomy" id="49495"/>
    <lineage>
        <taxon>Eukaryota</taxon>
        <taxon>Viridiplantae</taxon>
        <taxon>Streptophyta</taxon>
        <taxon>Embryophyta</taxon>
        <taxon>Tracheophyta</taxon>
        <taxon>Polypodiopsida</taxon>
        <taxon>Polypodiidae</taxon>
        <taxon>Polypodiales</taxon>
        <taxon>Pteridineae</taxon>
        <taxon>Pteridaceae</taxon>
        <taxon>Parkerioideae</taxon>
        <taxon>Ceratopteris</taxon>
    </lineage>
</organism>
<comment type="domain">
    <text evidence="10">The Q motif is unique to and characteristic of the DEAD box family of RNA helicases and controls ATP binding and hydrolysis.</text>
</comment>
<feature type="domain" description="Helicase ATP-binding" evidence="12">
    <location>
        <begin position="52"/>
        <end position="229"/>
    </location>
</feature>
<evidence type="ECO:0000256" key="7">
    <source>
        <dbReference type="ARBA" id="ARBA00038002"/>
    </source>
</evidence>
<comment type="catalytic activity">
    <reaction evidence="8 10">
        <text>ATP + H2O = ADP + phosphate + H(+)</text>
        <dbReference type="Rhea" id="RHEA:13065"/>
        <dbReference type="ChEBI" id="CHEBI:15377"/>
        <dbReference type="ChEBI" id="CHEBI:15378"/>
        <dbReference type="ChEBI" id="CHEBI:30616"/>
        <dbReference type="ChEBI" id="CHEBI:43474"/>
        <dbReference type="ChEBI" id="CHEBI:456216"/>
        <dbReference type="EC" id="3.6.4.13"/>
    </reaction>
</comment>
<feature type="region of interest" description="Disordered" evidence="11">
    <location>
        <begin position="585"/>
        <end position="654"/>
    </location>
</feature>
<dbReference type="SMART" id="SM01178">
    <property type="entry name" value="DUF4217"/>
    <property type="match status" value="1"/>
</dbReference>
<evidence type="ECO:0000259" key="12">
    <source>
        <dbReference type="PROSITE" id="PS51192"/>
    </source>
</evidence>
<dbReference type="GO" id="GO:0016787">
    <property type="term" value="F:hydrolase activity"/>
    <property type="evidence" value="ECO:0007669"/>
    <property type="project" value="UniProtKB-KW"/>
</dbReference>
<sequence>MKATNDEKSLHGNGVLSRMPFSELQPALSEPTLQVLDDLGFRLATPVQAATIPLLCTHKDVAVDAATGSGKTLAFLIPTTEILRRIQSPLGSHQVGAVIISPTRELATQIYHVSEPFMKTLPNMRAMLLVGGTNVIVDVKSVNENGVNIIVGTPGRIHDIIVRVPLDFKQLEVLILDEADRLLDMGFQCQLTSIISHLPKQRRTGLFSATQTEAVEELSKAGLRNPVRVEVKTEVKSVLSSRKDNVKDLACPKTPSSLTIQFLMCEGNEKSNQLVQFLIEFSSVKSIVYFMTCACVDYWATVLPTLKCLKNVSIISLHGKMQQSTREKALSEFTSMQAGVLLCTDVAARGLDIPNVDWILQYDPPQDPNVFVHRVGRTARMGRSGNALVFLLPKEDAYVEFLKIRRVPIDERDQFPTTENVVPLLRAAAIKDRAIMEKGLKAFVSFVRAYKEHQCSYIFRLKELEAGKVAMGYGLLQLPAMPEFKRGTLLSAEFEPVEGIDLASIKYRDKVREKQRQKMLAATQAFKVEASSEMHQRKQVDKDTKKKEKRETGKKRKAIQTLEDDLEMERDYRLLMKIKKGKISESDLGIDSGSDNECKEPATTSKPGKLPYCSNSKESFRIQKGSGKQAKHAKKLRHKRHTKKRDLHGKSGGK</sequence>
<dbReference type="PROSITE" id="PS51194">
    <property type="entry name" value="HELICASE_CTER"/>
    <property type="match status" value="1"/>
</dbReference>
<dbReference type="GO" id="GO:0005524">
    <property type="term" value="F:ATP binding"/>
    <property type="evidence" value="ECO:0007669"/>
    <property type="project" value="UniProtKB-UniRule"/>
</dbReference>
<feature type="compositionally biased region" description="Basic and acidic residues" evidence="11">
    <location>
        <begin position="530"/>
        <end position="551"/>
    </location>
</feature>
<feature type="compositionally biased region" description="Basic residues" evidence="11">
    <location>
        <begin position="629"/>
        <end position="654"/>
    </location>
</feature>
<dbReference type="InterPro" id="IPR001650">
    <property type="entry name" value="Helicase_C-like"/>
</dbReference>
<dbReference type="InterPro" id="IPR000629">
    <property type="entry name" value="RNA-helicase_DEAD-box_CS"/>
</dbReference>
<comment type="similarity">
    <text evidence="7">Belongs to the DEAD box helicase family. DDX55/SPB4 subfamily.</text>
</comment>